<keyword evidence="4" id="KW-1185">Reference proteome</keyword>
<sequence>MSQKDYEARILLALHAYQNNLKLGLKRAAKTSKVGYGSLWRRHKGIQSRRDSITKSRRLSNLEEKIIVRFILDLDTQGFPPRLRGMEEMANQLLADRIAPPVSKLWASNFVKRHKKLKTRFFRNYEYKRAKCEDPTIIRNRFKPLEDTIAKYGIDLADIYNFNEIGFLRGMIASGMVITGAERRRRPKLEQPRSQE</sequence>
<gene>
    <name evidence="3" type="ORF">FMUND_15499</name>
</gene>
<dbReference type="Pfam" id="PF03221">
    <property type="entry name" value="HTH_Tnp_Tc5"/>
    <property type="match status" value="1"/>
</dbReference>
<dbReference type="PROSITE" id="PS51253">
    <property type="entry name" value="HTH_CENPB"/>
    <property type="match status" value="1"/>
</dbReference>
<comment type="caution">
    <text evidence="3">The sequence shown here is derived from an EMBL/GenBank/DDBJ whole genome shotgun (WGS) entry which is preliminary data.</text>
</comment>
<evidence type="ECO:0000259" key="2">
    <source>
        <dbReference type="PROSITE" id="PS51253"/>
    </source>
</evidence>
<name>A0A8H5XNY5_9HYPO</name>
<evidence type="ECO:0000256" key="1">
    <source>
        <dbReference type="ARBA" id="ARBA00023125"/>
    </source>
</evidence>
<feature type="domain" description="HTH CENPB-type" evidence="2">
    <location>
        <begin position="51"/>
        <end position="120"/>
    </location>
</feature>
<protein>
    <recommendedName>
        <fullName evidence="2">HTH CENPB-type domain-containing protein</fullName>
    </recommendedName>
</protein>
<organism evidence="3 4">
    <name type="scientific">Fusarium mundagurra</name>
    <dbReference type="NCBI Taxonomy" id="1567541"/>
    <lineage>
        <taxon>Eukaryota</taxon>
        <taxon>Fungi</taxon>
        <taxon>Dikarya</taxon>
        <taxon>Ascomycota</taxon>
        <taxon>Pezizomycotina</taxon>
        <taxon>Sordariomycetes</taxon>
        <taxon>Hypocreomycetidae</taxon>
        <taxon>Hypocreales</taxon>
        <taxon>Nectriaceae</taxon>
        <taxon>Fusarium</taxon>
        <taxon>Fusarium fujikuroi species complex</taxon>
    </lineage>
</organism>
<accession>A0A8H5XNY5</accession>
<proteinExistence type="predicted"/>
<dbReference type="Proteomes" id="UP000544331">
    <property type="component" value="Unassembled WGS sequence"/>
</dbReference>
<keyword evidence="1" id="KW-0238">DNA-binding</keyword>
<evidence type="ECO:0000313" key="3">
    <source>
        <dbReference type="EMBL" id="KAF5697188.1"/>
    </source>
</evidence>
<reference evidence="3 4" key="1">
    <citation type="submission" date="2020-05" db="EMBL/GenBank/DDBJ databases">
        <title>Identification and distribution of gene clusters putatively required for synthesis of sphingolipid metabolism inhibitors in phylogenetically diverse species of the filamentous fungus Fusarium.</title>
        <authorList>
            <person name="Kim H.-S."/>
            <person name="Busman M."/>
            <person name="Brown D.W."/>
            <person name="Divon H."/>
            <person name="Uhlig S."/>
            <person name="Proctor R.H."/>
        </authorList>
    </citation>
    <scope>NUCLEOTIDE SEQUENCE [LARGE SCALE GENOMIC DNA]</scope>
    <source>
        <strain evidence="3 4">NRRL 66235</strain>
    </source>
</reference>
<dbReference type="SMART" id="SM00674">
    <property type="entry name" value="CENPB"/>
    <property type="match status" value="1"/>
</dbReference>
<dbReference type="OrthoDB" id="5231586at2759"/>
<dbReference type="EMBL" id="JAAOAN010001061">
    <property type="protein sequence ID" value="KAF5697188.1"/>
    <property type="molecule type" value="Genomic_DNA"/>
</dbReference>
<dbReference type="AlphaFoldDB" id="A0A8H5XNY5"/>
<evidence type="ECO:0000313" key="4">
    <source>
        <dbReference type="Proteomes" id="UP000544331"/>
    </source>
</evidence>
<dbReference type="GO" id="GO:0003677">
    <property type="term" value="F:DNA binding"/>
    <property type="evidence" value="ECO:0007669"/>
    <property type="project" value="UniProtKB-KW"/>
</dbReference>
<dbReference type="InterPro" id="IPR006600">
    <property type="entry name" value="HTH_CenpB_DNA-bd_dom"/>
</dbReference>